<organism evidence="2">
    <name type="scientific">Tanacetum cinerariifolium</name>
    <name type="common">Dalmatian daisy</name>
    <name type="synonym">Chrysanthemum cinerariifolium</name>
    <dbReference type="NCBI Taxonomy" id="118510"/>
    <lineage>
        <taxon>Eukaryota</taxon>
        <taxon>Viridiplantae</taxon>
        <taxon>Streptophyta</taxon>
        <taxon>Embryophyta</taxon>
        <taxon>Tracheophyta</taxon>
        <taxon>Spermatophyta</taxon>
        <taxon>Magnoliopsida</taxon>
        <taxon>eudicotyledons</taxon>
        <taxon>Gunneridae</taxon>
        <taxon>Pentapetalae</taxon>
        <taxon>asterids</taxon>
        <taxon>campanulids</taxon>
        <taxon>Asterales</taxon>
        <taxon>Asteraceae</taxon>
        <taxon>Asteroideae</taxon>
        <taxon>Anthemideae</taxon>
        <taxon>Anthemidinae</taxon>
        <taxon>Tanacetum</taxon>
    </lineage>
</organism>
<sequence length="51" mass="5843">VMDMSTVDKIEAKRTKPGTGMKRRWVILCINPLYLNIVSFGVDVAEDFKKK</sequence>
<feature type="transmembrane region" description="Helical" evidence="1">
    <location>
        <begin position="25"/>
        <end position="45"/>
    </location>
</feature>
<dbReference type="AlphaFoldDB" id="A0A699III1"/>
<feature type="non-terminal residue" evidence="2">
    <location>
        <position position="1"/>
    </location>
</feature>
<gene>
    <name evidence="2" type="ORF">Tci_530132</name>
</gene>
<keyword evidence="1" id="KW-0472">Membrane</keyword>
<dbReference type="EMBL" id="BKCJ010296533">
    <property type="protein sequence ID" value="GEZ58159.1"/>
    <property type="molecule type" value="Genomic_DNA"/>
</dbReference>
<keyword evidence="1" id="KW-1133">Transmembrane helix</keyword>
<protein>
    <submittedName>
        <fullName evidence="2">Uncharacterized protein</fullName>
    </submittedName>
</protein>
<evidence type="ECO:0000256" key="1">
    <source>
        <dbReference type="SAM" id="Phobius"/>
    </source>
</evidence>
<comment type="caution">
    <text evidence="2">The sequence shown here is derived from an EMBL/GenBank/DDBJ whole genome shotgun (WGS) entry which is preliminary data.</text>
</comment>
<proteinExistence type="predicted"/>
<accession>A0A699III1</accession>
<evidence type="ECO:0000313" key="2">
    <source>
        <dbReference type="EMBL" id="GEZ58159.1"/>
    </source>
</evidence>
<keyword evidence="1" id="KW-0812">Transmembrane</keyword>
<reference evidence="2" key="1">
    <citation type="journal article" date="2019" name="Sci. Rep.">
        <title>Draft genome of Tanacetum cinerariifolium, the natural source of mosquito coil.</title>
        <authorList>
            <person name="Yamashiro T."/>
            <person name="Shiraishi A."/>
            <person name="Satake H."/>
            <person name="Nakayama K."/>
        </authorList>
    </citation>
    <scope>NUCLEOTIDE SEQUENCE</scope>
</reference>
<name>A0A699III1_TANCI</name>